<evidence type="ECO:0000313" key="3">
    <source>
        <dbReference type="Proteomes" id="UP000639643"/>
    </source>
</evidence>
<accession>A0A8H6MRF3</accession>
<keyword evidence="3" id="KW-1185">Reference proteome</keyword>
<feature type="region of interest" description="Disordered" evidence="1">
    <location>
        <begin position="1"/>
        <end position="22"/>
    </location>
</feature>
<dbReference type="Proteomes" id="UP000639643">
    <property type="component" value="Unassembled WGS sequence"/>
</dbReference>
<evidence type="ECO:0000313" key="2">
    <source>
        <dbReference type="EMBL" id="KAF6806224.1"/>
    </source>
</evidence>
<organism evidence="2 3">
    <name type="scientific">Colletotrichum musicola</name>
    <dbReference type="NCBI Taxonomy" id="2175873"/>
    <lineage>
        <taxon>Eukaryota</taxon>
        <taxon>Fungi</taxon>
        <taxon>Dikarya</taxon>
        <taxon>Ascomycota</taxon>
        <taxon>Pezizomycotina</taxon>
        <taxon>Sordariomycetes</taxon>
        <taxon>Hypocreomycetidae</taxon>
        <taxon>Glomerellales</taxon>
        <taxon>Glomerellaceae</taxon>
        <taxon>Colletotrichum</taxon>
        <taxon>Colletotrichum orchidearum species complex</taxon>
    </lineage>
</organism>
<protein>
    <submittedName>
        <fullName evidence="2">Uncharacterized protein</fullName>
    </submittedName>
</protein>
<dbReference type="AlphaFoldDB" id="A0A8H6MRF3"/>
<gene>
    <name evidence="2" type="ORF">CMUS01_14424</name>
</gene>
<feature type="compositionally biased region" description="Polar residues" evidence="1">
    <location>
        <begin position="1"/>
        <end position="18"/>
    </location>
</feature>
<dbReference type="EMBL" id="WIGM01001036">
    <property type="protein sequence ID" value="KAF6806224.1"/>
    <property type="molecule type" value="Genomic_DNA"/>
</dbReference>
<name>A0A8H6MRF3_9PEZI</name>
<proteinExistence type="predicted"/>
<evidence type="ECO:0000256" key="1">
    <source>
        <dbReference type="SAM" id="MobiDB-lite"/>
    </source>
</evidence>
<reference evidence="2" key="1">
    <citation type="journal article" date="2020" name="Phytopathology">
        <title>Genome Sequence Resources of Colletotrichum truncatum, C. plurivorum, C. musicola, and C. sojae: Four Species Pathogenic to Soybean (Glycine max).</title>
        <authorList>
            <person name="Rogerio F."/>
            <person name="Boufleur T.R."/>
            <person name="Ciampi-Guillardi M."/>
            <person name="Sukno S.A."/>
            <person name="Thon M.R."/>
            <person name="Massola Junior N.S."/>
            <person name="Baroncelli R."/>
        </authorList>
    </citation>
    <scope>NUCLEOTIDE SEQUENCE</scope>
    <source>
        <strain evidence="2">LFN0074</strain>
    </source>
</reference>
<comment type="caution">
    <text evidence="2">The sequence shown here is derived from an EMBL/GenBank/DDBJ whole genome shotgun (WGS) entry which is preliminary data.</text>
</comment>
<sequence length="130" mass="13497">MQATSHTECLVSSRNPSRPASDRCRTWGDPALLFSTTVLAVDLTFGFRFLKREPHAQYLLPSISFTWAGGGCGGSSVGVSDGAVGGASDAAMVVVVLVGIDTDQLNVDADGSEIVGRVPTVPDTSTVVIQ</sequence>